<evidence type="ECO:0000313" key="1">
    <source>
        <dbReference type="EMBL" id="MBA4642616.1"/>
    </source>
</evidence>
<sequence length="169" mass="18463">MTPKKKKKEPPDPLLPVILTPSAPDLSLNSRWLDRFGVQLTCPVLDCSSLGRCLTLVKPPWLIRNLTVLQLKPSIASVDDLIIQVGFVGAALGSSIGALNVARSAADGVFVALWCHLKWALNLFMVYQLSTWHLLPVSPLSSLLVFRSDIQHGTSTNFFPAYAKGSKQV</sequence>
<accession>A0A7C8ZGS5</accession>
<reference evidence="1" key="2">
    <citation type="submission" date="2020-07" db="EMBL/GenBank/DDBJ databases">
        <authorList>
            <person name="Vera ALvarez R."/>
            <person name="Arias-Moreno D.M."/>
            <person name="Jimenez-Jacinto V."/>
            <person name="Jimenez-Bremont J.F."/>
            <person name="Swaminathan K."/>
            <person name="Moose S.P."/>
            <person name="Guerrero-Gonzalez M.L."/>
            <person name="Marino-Ramirez L."/>
            <person name="Landsman D."/>
            <person name="Rodriguez-Kessler M."/>
            <person name="Delgado-Sanchez P."/>
        </authorList>
    </citation>
    <scope>NUCLEOTIDE SEQUENCE</scope>
    <source>
        <tissue evidence="1">Cladode</tissue>
    </source>
</reference>
<proteinExistence type="predicted"/>
<organism evidence="1">
    <name type="scientific">Opuntia streptacantha</name>
    <name type="common">Prickly pear cactus</name>
    <name type="synonym">Opuntia cardona</name>
    <dbReference type="NCBI Taxonomy" id="393608"/>
    <lineage>
        <taxon>Eukaryota</taxon>
        <taxon>Viridiplantae</taxon>
        <taxon>Streptophyta</taxon>
        <taxon>Embryophyta</taxon>
        <taxon>Tracheophyta</taxon>
        <taxon>Spermatophyta</taxon>
        <taxon>Magnoliopsida</taxon>
        <taxon>eudicotyledons</taxon>
        <taxon>Gunneridae</taxon>
        <taxon>Pentapetalae</taxon>
        <taxon>Caryophyllales</taxon>
        <taxon>Cactineae</taxon>
        <taxon>Cactaceae</taxon>
        <taxon>Opuntioideae</taxon>
        <taxon>Opuntia</taxon>
    </lineage>
</organism>
<reference evidence="1" key="1">
    <citation type="journal article" date="2013" name="J. Plant Res.">
        <title>Effect of fungi and light on seed germination of three Opuntia species from semiarid lands of central Mexico.</title>
        <authorList>
            <person name="Delgado-Sanchez P."/>
            <person name="Jimenez-Bremont J.F."/>
            <person name="Guerrero-Gonzalez Mde L."/>
            <person name="Flores J."/>
        </authorList>
    </citation>
    <scope>NUCLEOTIDE SEQUENCE</scope>
    <source>
        <tissue evidence="1">Cladode</tissue>
    </source>
</reference>
<dbReference type="AlphaFoldDB" id="A0A7C8ZGS5"/>
<name>A0A7C8ZGS5_OPUST</name>
<protein>
    <submittedName>
        <fullName evidence="1">Uncharacterized protein</fullName>
    </submittedName>
</protein>
<dbReference type="EMBL" id="GISG01129166">
    <property type="protein sequence ID" value="MBA4642616.1"/>
    <property type="molecule type" value="Transcribed_RNA"/>
</dbReference>